<keyword evidence="2" id="KW-1185">Reference proteome</keyword>
<evidence type="ECO:0000313" key="1">
    <source>
        <dbReference type="EMBL" id="CDW72724.1"/>
    </source>
</evidence>
<protein>
    <submittedName>
        <fullName evidence="1">Uncharacterized protein</fullName>
    </submittedName>
</protein>
<proteinExistence type="predicted"/>
<evidence type="ECO:0000313" key="2">
    <source>
        <dbReference type="Proteomes" id="UP000039865"/>
    </source>
</evidence>
<dbReference type="AlphaFoldDB" id="A0A077ZT42"/>
<dbReference type="EMBL" id="CCKQ01001613">
    <property type="protein sequence ID" value="CDW72724.1"/>
    <property type="molecule type" value="Genomic_DNA"/>
</dbReference>
<sequence length="169" mass="19589">MPFTLTLKEKQDIQRKDQITHQSLISQTQICNIVNSAFCYENIQALFIDRVSKSEHMLKMLVDDKIVMLNQKFSQPGDRPVILKLTNHRIGVLIDFNKGTFDFDIFKKLNAINQILSSSKNCGVYSQEFPDKFEIFILRKLEDGRGNIWKVKIGKSVLQNIIKELIVNE</sequence>
<name>A0A077ZT42_STYLE</name>
<organism evidence="1 2">
    <name type="scientific">Stylonychia lemnae</name>
    <name type="common">Ciliate</name>
    <dbReference type="NCBI Taxonomy" id="5949"/>
    <lineage>
        <taxon>Eukaryota</taxon>
        <taxon>Sar</taxon>
        <taxon>Alveolata</taxon>
        <taxon>Ciliophora</taxon>
        <taxon>Intramacronucleata</taxon>
        <taxon>Spirotrichea</taxon>
        <taxon>Stichotrichia</taxon>
        <taxon>Sporadotrichida</taxon>
        <taxon>Oxytrichidae</taxon>
        <taxon>Stylonychinae</taxon>
        <taxon>Stylonychia</taxon>
    </lineage>
</organism>
<reference evidence="1 2" key="1">
    <citation type="submission" date="2014-06" db="EMBL/GenBank/DDBJ databases">
        <authorList>
            <person name="Swart Estienne"/>
        </authorList>
    </citation>
    <scope>NUCLEOTIDE SEQUENCE [LARGE SCALE GENOMIC DNA]</scope>
    <source>
        <strain evidence="1 2">130c</strain>
    </source>
</reference>
<dbReference type="InParanoid" id="A0A077ZT42"/>
<accession>A0A077ZT42</accession>
<dbReference type="Proteomes" id="UP000039865">
    <property type="component" value="Unassembled WGS sequence"/>
</dbReference>
<gene>
    <name evidence="1" type="primary">Contig2854.g3058</name>
    <name evidence="1" type="ORF">STYLEM_1688</name>
</gene>